<name>A0A498NKX7_LABRO</name>
<accession>A0A498NKX7</accession>
<comment type="caution">
    <text evidence="1">The sequence shown here is derived from an EMBL/GenBank/DDBJ whole genome shotgun (WGS) entry which is preliminary data.</text>
</comment>
<organism evidence="1 2">
    <name type="scientific">Labeo rohita</name>
    <name type="common">Indian major carp</name>
    <name type="synonym">Cyprinus rohita</name>
    <dbReference type="NCBI Taxonomy" id="84645"/>
    <lineage>
        <taxon>Eukaryota</taxon>
        <taxon>Metazoa</taxon>
        <taxon>Chordata</taxon>
        <taxon>Craniata</taxon>
        <taxon>Vertebrata</taxon>
        <taxon>Euteleostomi</taxon>
        <taxon>Actinopterygii</taxon>
        <taxon>Neopterygii</taxon>
        <taxon>Teleostei</taxon>
        <taxon>Ostariophysi</taxon>
        <taxon>Cypriniformes</taxon>
        <taxon>Cyprinidae</taxon>
        <taxon>Labeoninae</taxon>
        <taxon>Labeonini</taxon>
        <taxon>Labeo</taxon>
    </lineage>
</organism>
<reference evidence="1 2" key="1">
    <citation type="submission" date="2018-03" db="EMBL/GenBank/DDBJ databases">
        <title>Draft genome sequence of Rohu Carp (Labeo rohita).</title>
        <authorList>
            <person name="Das P."/>
            <person name="Kushwaha B."/>
            <person name="Joshi C.G."/>
            <person name="Kumar D."/>
            <person name="Nagpure N.S."/>
            <person name="Sahoo L."/>
            <person name="Das S.P."/>
            <person name="Bit A."/>
            <person name="Patnaik S."/>
            <person name="Meher P.K."/>
            <person name="Jayasankar P."/>
            <person name="Koringa P.G."/>
            <person name="Patel N.V."/>
            <person name="Hinsu A.T."/>
            <person name="Kumar R."/>
            <person name="Pandey M."/>
            <person name="Agarwal S."/>
            <person name="Srivastava S."/>
            <person name="Singh M."/>
            <person name="Iquebal M.A."/>
            <person name="Jaiswal S."/>
            <person name="Angadi U.B."/>
            <person name="Kumar N."/>
            <person name="Raza M."/>
            <person name="Shah T.M."/>
            <person name="Rai A."/>
            <person name="Jena J.K."/>
        </authorList>
    </citation>
    <scope>NUCLEOTIDE SEQUENCE [LARGE SCALE GENOMIC DNA]</scope>
    <source>
        <strain evidence="1">DASCIFA01</strain>
        <tissue evidence="1">Testis</tissue>
    </source>
</reference>
<proteinExistence type="predicted"/>
<dbReference type="EMBL" id="QBIY01011366">
    <property type="protein sequence ID" value="RXN32501.1"/>
    <property type="molecule type" value="Genomic_DNA"/>
</dbReference>
<evidence type="ECO:0000313" key="1">
    <source>
        <dbReference type="EMBL" id="RXN32501.1"/>
    </source>
</evidence>
<sequence>MRLRAPRPVFLDSGEIRLGADISLKPIKEHAVSPRRGAAIWTGGYAANLSLHRHANGPVAAADRQPERHFLRVIKTPRKKKKACEEDHNFQTDEDGKVCESRFRVVSAPSIECPDEHHVFTAERRIGAVAEICPTSVSWEIWPSLRRTDLLIGAGLKCKFVKMAI</sequence>
<keyword evidence="2" id="KW-1185">Reference proteome</keyword>
<gene>
    <name evidence="1" type="ORF">ROHU_016140</name>
</gene>
<protein>
    <submittedName>
        <fullName evidence="1">Uncharacterized protein</fullName>
    </submittedName>
</protein>
<dbReference type="Proteomes" id="UP000290572">
    <property type="component" value="Unassembled WGS sequence"/>
</dbReference>
<evidence type="ECO:0000313" key="2">
    <source>
        <dbReference type="Proteomes" id="UP000290572"/>
    </source>
</evidence>
<dbReference type="AlphaFoldDB" id="A0A498NKX7"/>